<sequence length="107" mass="12378">MYFFGELGCFFGSVTQVQCGQHIALGCDTHTGTSSLSALLVYLLPKHVLGTFYFLAFGIIFYLLDDLFYLFKFQINNVIHDALRQLYVFLKQFEVEISIGFEWVHYV</sequence>
<dbReference type="EMBL" id="VSSQ01006060">
    <property type="protein sequence ID" value="MPM31394.1"/>
    <property type="molecule type" value="Genomic_DNA"/>
</dbReference>
<organism evidence="2">
    <name type="scientific">bioreactor metagenome</name>
    <dbReference type="NCBI Taxonomy" id="1076179"/>
    <lineage>
        <taxon>unclassified sequences</taxon>
        <taxon>metagenomes</taxon>
        <taxon>ecological metagenomes</taxon>
    </lineage>
</organism>
<accession>A0A644YZL6</accession>
<feature type="transmembrane region" description="Helical" evidence="1">
    <location>
        <begin position="47"/>
        <end position="64"/>
    </location>
</feature>
<keyword evidence="1" id="KW-0812">Transmembrane</keyword>
<reference evidence="2" key="1">
    <citation type="submission" date="2019-08" db="EMBL/GenBank/DDBJ databases">
        <authorList>
            <person name="Kucharzyk K."/>
            <person name="Murdoch R.W."/>
            <person name="Higgins S."/>
            <person name="Loffler F."/>
        </authorList>
    </citation>
    <scope>NUCLEOTIDE SEQUENCE</scope>
</reference>
<name>A0A644YZL6_9ZZZZ</name>
<comment type="caution">
    <text evidence="2">The sequence shown here is derived from an EMBL/GenBank/DDBJ whole genome shotgun (WGS) entry which is preliminary data.</text>
</comment>
<keyword evidence="1" id="KW-0472">Membrane</keyword>
<evidence type="ECO:0000313" key="2">
    <source>
        <dbReference type="EMBL" id="MPM31394.1"/>
    </source>
</evidence>
<evidence type="ECO:0000256" key="1">
    <source>
        <dbReference type="SAM" id="Phobius"/>
    </source>
</evidence>
<dbReference type="AlphaFoldDB" id="A0A644YZL6"/>
<gene>
    <name evidence="2" type="ORF">SDC9_77949</name>
</gene>
<protein>
    <submittedName>
        <fullName evidence="2">Uncharacterized protein</fullName>
    </submittedName>
</protein>
<proteinExistence type="predicted"/>
<keyword evidence="1" id="KW-1133">Transmembrane helix</keyword>